<feature type="compositionally biased region" description="Basic and acidic residues" evidence="2">
    <location>
        <begin position="17"/>
        <end position="26"/>
    </location>
</feature>
<evidence type="ECO:0000256" key="2">
    <source>
        <dbReference type="SAM" id="MobiDB-lite"/>
    </source>
</evidence>
<dbReference type="PANTHER" id="PTHR33493">
    <property type="entry name" value="LATE EMBRYOGENESIS ABUNDANT PROTEIN 6-RELATED"/>
    <property type="match status" value="1"/>
</dbReference>
<gene>
    <name evidence="3" type="ORF">MIMGU_mgv1a026365mg</name>
</gene>
<feature type="compositionally biased region" description="Basic and acidic residues" evidence="2">
    <location>
        <begin position="51"/>
        <end position="68"/>
    </location>
</feature>
<dbReference type="STRING" id="4155.A0A022RP86"/>
<comment type="similarity">
    <text evidence="1">Belongs to the LEA type 1 family.</text>
</comment>
<dbReference type="AlphaFoldDB" id="A0A022RP86"/>
<evidence type="ECO:0000313" key="4">
    <source>
        <dbReference type="Proteomes" id="UP000030748"/>
    </source>
</evidence>
<dbReference type="InterPro" id="IPR005513">
    <property type="entry name" value="LEA_1"/>
</dbReference>
<name>A0A022RP86_ERYGU</name>
<sequence>MQAIKEKLSDINAMRKAKAEAKEEERAEKELAKVKGQVAYEVRMAREAEAAMDRHVSKAAEKAAEYERKHHHHHHHPAAATHGSGNTRQDFYDAQEDSYGGNPNSLSSEYSASPVRGGVDSAAYGREAGGVDSAASAAIMGYTGPAFGGPPTNNKLL</sequence>
<dbReference type="Proteomes" id="UP000030748">
    <property type="component" value="Unassembled WGS sequence"/>
</dbReference>
<feature type="region of interest" description="Disordered" evidence="2">
    <location>
        <begin position="51"/>
        <end position="125"/>
    </location>
</feature>
<evidence type="ECO:0000256" key="1">
    <source>
        <dbReference type="ARBA" id="ARBA00010975"/>
    </source>
</evidence>
<dbReference type="eggNOG" id="ENOG502S75N">
    <property type="taxonomic scope" value="Eukaryota"/>
</dbReference>
<accession>A0A022RP86</accession>
<dbReference type="PANTHER" id="PTHR33493:SF3">
    <property type="entry name" value="LATE EMBRYOGENESIS ABUNDANT PROTEIN, LEA_1 SUBGROUP"/>
    <property type="match status" value="1"/>
</dbReference>
<organism evidence="3 4">
    <name type="scientific">Erythranthe guttata</name>
    <name type="common">Yellow monkey flower</name>
    <name type="synonym">Mimulus guttatus</name>
    <dbReference type="NCBI Taxonomy" id="4155"/>
    <lineage>
        <taxon>Eukaryota</taxon>
        <taxon>Viridiplantae</taxon>
        <taxon>Streptophyta</taxon>
        <taxon>Embryophyta</taxon>
        <taxon>Tracheophyta</taxon>
        <taxon>Spermatophyta</taxon>
        <taxon>Magnoliopsida</taxon>
        <taxon>eudicotyledons</taxon>
        <taxon>Gunneridae</taxon>
        <taxon>Pentapetalae</taxon>
        <taxon>asterids</taxon>
        <taxon>lamiids</taxon>
        <taxon>Lamiales</taxon>
        <taxon>Phrymaceae</taxon>
        <taxon>Erythranthe</taxon>
    </lineage>
</organism>
<dbReference type="Pfam" id="PF03760">
    <property type="entry name" value="LEA_1"/>
    <property type="match status" value="1"/>
</dbReference>
<feature type="region of interest" description="Disordered" evidence="2">
    <location>
        <begin position="1"/>
        <end position="26"/>
    </location>
</feature>
<reference evidence="3 4" key="1">
    <citation type="journal article" date="2013" name="Proc. Natl. Acad. Sci. U.S.A.">
        <title>Fine-scale variation in meiotic recombination in Mimulus inferred from population shotgun sequencing.</title>
        <authorList>
            <person name="Hellsten U."/>
            <person name="Wright K.M."/>
            <person name="Jenkins J."/>
            <person name="Shu S."/>
            <person name="Yuan Y."/>
            <person name="Wessler S.R."/>
            <person name="Schmutz J."/>
            <person name="Willis J.H."/>
            <person name="Rokhsar D.S."/>
        </authorList>
    </citation>
    <scope>NUCLEOTIDE SEQUENCE [LARGE SCALE GENOMIC DNA]</scope>
    <source>
        <strain evidence="4">cv. DUN x IM62</strain>
    </source>
</reference>
<feature type="compositionally biased region" description="Polar residues" evidence="2">
    <location>
        <begin position="101"/>
        <end position="111"/>
    </location>
</feature>
<proteinExistence type="inferred from homology"/>
<dbReference type="EMBL" id="KI630297">
    <property type="protein sequence ID" value="EYU42297.1"/>
    <property type="molecule type" value="Genomic_DNA"/>
</dbReference>
<dbReference type="GO" id="GO:0009793">
    <property type="term" value="P:embryo development ending in seed dormancy"/>
    <property type="evidence" value="ECO:0007669"/>
    <property type="project" value="InterPro"/>
</dbReference>
<keyword evidence="4" id="KW-1185">Reference proteome</keyword>
<evidence type="ECO:0000313" key="3">
    <source>
        <dbReference type="EMBL" id="EYU42297.1"/>
    </source>
</evidence>
<protein>
    <submittedName>
        <fullName evidence="3">Uncharacterized protein</fullName>
    </submittedName>
</protein>